<sequence>MIKLTDFSIGYGDRMLIEGVSTSIPASCLTALIGRNGAGKSTLLRAIGGLNPRYNGRIEIDGHDLRTLQPRDMARMIAFVTTERVRVAGLTCSDVVAFGRAPYTGWSGRLSESDRTVVADSLSAVGMEQYALRRMDRMSDGECQRVMIARALAQDTPAILLDEPTSFLDLPNRFELCSLLASLAHDRGKCVIFSTHELDIALHMADSIMLVDSPALFNLPVKNMISEGHIDRIFHLPEWMKAGMPV</sequence>
<evidence type="ECO:0000256" key="2">
    <source>
        <dbReference type="ARBA" id="ARBA00022448"/>
    </source>
</evidence>
<keyword evidence="3" id="KW-1003">Cell membrane</keyword>
<keyword evidence="7" id="KW-0408">Iron</keyword>
<evidence type="ECO:0000256" key="1">
    <source>
        <dbReference type="ARBA" id="ARBA00004202"/>
    </source>
</evidence>
<dbReference type="PROSITE" id="PS50893">
    <property type="entry name" value="ABC_TRANSPORTER_2"/>
    <property type="match status" value="1"/>
</dbReference>
<evidence type="ECO:0000256" key="7">
    <source>
        <dbReference type="ARBA" id="ARBA00023004"/>
    </source>
</evidence>
<evidence type="ECO:0000256" key="3">
    <source>
        <dbReference type="ARBA" id="ARBA00022475"/>
    </source>
</evidence>
<dbReference type="STRING" id="1796646.A4V02_08680"/>
<accession>A0A1B1SAH6</accession>
<reference evidence="12" key="1">
    <citation type="submission" date="2016-04" db="EMBL/GenBank/DDBJ databases">
        <title>Complete Genome Sequences of Twelve Strains of a Stable Defined Moderately Diverse Mouse Microbiota 2 (sDMDMm2).</title>
        <authorList>
            <person name="Uchimura Y."/>
            <person name="Wyss M."/>
            <person name="Brugiroux S."/>
            <person name="Limenitakis J.P."/>
            <person name="Stecher B."/>
            <person name="McCoy K.D."/>
            <person name="Macpherson A.J."/>
        </authorList>
    </citation>
    <scope>NUCLEOTIDE SEQUENCE [LARGE SCALE GENOMIC DNA]</scope>
    <source>
        <strain evidence="12">YL27</strain>
    </source>
</reference>
<dbReference type="GO" id="GO:0006826">
    <property type="term" value="P:iron ion transport"/>
    <property type="evidence" value="ECO:0007669"/>
    <property type="project" value="UniProtKB-KW"/>
</dbReference>
<dbReference type="PANTHER" id="PTHR42771:SF2">
    <property type="entry name" value="IRON(3+)-HYDROXAMATE IMPORT ATP-BINDING PROTEIN FHUC"/>
    <property type="match status" value="1"/>
</dbReference>
<dbReference type="CDD" id="cd03214">
    <property type="entry name" value="ABC_Iron-Siderophores_B12_Hemin"/>
    <property type="match status" value="1"/>
</dbReference>
<dbReference type="AlphaFoldDB" id="A0A1B1SAH6"/>
<proteinExistence type="predicted"/>
<dbReference type="KEGG" id="pary:A4V02_08680"/>
<dbReference type="GO" id="GO:0016887">
    <property type="term" value="F:ATP hydrolysis activity"/>
    <property type="evidence" value="ECO:0007669"/>
    <property type="project" value="InterPro"/>
</dbReference>
<dbReference type="Pfam" id="PF00005">
    <property type="entry name" value="ABC_tran"/>
    <property type="match status" value="1"/>
</dbReference>
<keyword evidence="4" id="KW-0410">Iron transport</keyword>
<gene>
    <name evidence="11" type="ORF">A4V02_08680</name>
</gene>
<dbReference type="GO" id="GO:0005886">
    <property type="term" value="C:plasma membrane"/>
    <property type="evidence" value="ECO:0007669"/>
    <property type="project" value="UniProtKB-SubCell"/>
</dbReference>
<evidence type="ECO:0000256" key="5">
    <source>
        <dbReference type="ARBA" id="ARBA00022741"/>
    </source>
</evidence>
<keyword evidence="9" id="KW-0472">Membrane</keyword>
<evidence type="ECO:0000256" key="9">
    <source>
        <dbReference type="ARBA" id="ARBA00023136"/>
    </source>
</evidence>
<dbReference type="EMBL" id="CP015402">
    <property type="protein sequence ID" value="ANU63792.1"/>
    <property type="molecule type" value="Genomic_DNA"/>
</dbReference>
<evidence type="ECO:0000313" key="12">
    <source>
        <dbReference type="Proteomes" id="UP000186351"/>
    </source>
</evidence>
<protein>
    <submittedName>
        <fullName evidence="11">Iron ABC transporter ATP-binding protein</fullName>
    </submittedName>
</protein>
<evidence type="ECO:0000313" key="11">
    <source>
        <dbReference type="EMBL" id="ANU63792.1"/>
    </source>
</evidence>
<dbReference type="InterPro" id="IPR003439">
    <property type="entry name" value="ABC_transporter-like_ATP-bd"/>
</dbReference>
<evidence type="ECO:0000256" key="4">
    <source>
        <dbReference type="ARBA" id="ARBA00022496"/>
    </source>
</evidence>
<dbReference type="Proteomes" id="UP000186351">
    <property type="component" value="Chromosome"/>
</dbReference>
<dbReference type="SUPFAM" id="SSF52540">
    <property type="entry name" value="P-loop containing nucleoside triphosphate hydrolases"/>
    <property type="match status" value="1"/>
</dbReference>
<organism evidence="11 12">
    <name type="scientific">Muribaculum intestinale</name>
    <dbReference type="NCBI Taxonomy" id="1796646"/>
    <lineage>
        <taxon>Bacteria</taxon>
        <taxon>Pseudomonadati</taxon>
        <taxon>Bacteroidota</taxon>
        <taxon>Bacteroidia</taxon>
        <taxon>Bacteroidales</taxon>
        <taxon>Muribaculaceae</taxon>
        <taxon>Muribaculum</taxon>
    </lineage>
</organism>
<keyword evidence="8" id="KW-0406">Ion transport</keyword>
<dbReference type="InterPro" id="IPR027417">
    <property type="entry name" value="P-loop_NTPase"/>
</dbReference>
<dbReference type="OrthoDB" id="9787851at2"/>
<dbReference type="InterPro" id="IPR051535">
    <property type="entry name" value="Siderophore_ABC-ATPase"/>
</dbReference>
<accession>A0A1Z2XI75</accession>
<dbReference type="GO" id="GO:0005524">
    <property type="term" value="F:ATP binding"/>
    <property type="evidence" value="ECO:0007669"/>
    <property type="project" value="UniProtKB-KW"/>
</dbReference>
<keyword evidence="12" id="KW-1185">Reference proteome</keyword>
<dbReference type="Gene3D" id="3.40.50.300">
    <property type="entry name" value="P-loop containing nucleotide triphosphate hydrolases"/>
    <property type="match status" value="1"/>
</dbReference>
<evidence type="ECO:0000259" key="10">
    <source>
        <dbReference type="PROSITE" id="PS50893"/>
    </source>
</evidence>
<keyword evidence="6 11" id="KW-0067">ATP-binding</keyword>
<keyword evidence="5" id="KW-0547">Nucleotide-binding</keyword>
<evidence type="ECO:0000256" key="8">
    <source>
        <dbReference type="ARBA" id="ARBA00023065"/>
    </source>
</evidence>
<dbReference type="SMART" id="SM00382">
    <property type="entry name" value="AAA"/>
    <property type="match status" value="1"/>
</dbReference>
<dbReference type="PANTHER" id="PTHR42771">
    <property type="entry name" value="IRON(3+)-HYDROXAMATE IMPORT ATP-BINDING PROTEIN FHUC"/>
    <property type="match status" value="1"/>
</dbReference>
<name>A0A1B1SAH6_9BACT</name>
<comment type="subcellular location">
    <subcellularLocation>
        <location evidence="1">Cell membrane</location>
        <topology evidence="1">Peripheral membrane protein</topology>
    </subcellularLocation>
</comment>
<feature type="domain" description="ABC transporter" evidence="10">
    <location>
        <begin position="2"/>
        <end position="238"/>
    </location>
</feature>
<evidence type="ECO:0000256" key="6">
    <source>
        <dbReference type="ARBA" id="ARBA00022840"/>
    </source>
</evidence>
<dbReference type="RefSeq" id="WP_068961093.1">
    <property type="nucleotide sequence ID" value="NZ_CAJTAP010000003.1"/>
</dbReference>
<dbReference type="InterPro" id="IPR003593">
    <property type="entry name" value="AAA+_ATPase"/>
</dbReference>
<keyword evidence="2" id="KW-0813">Transport</keyword>